<feature type="non-terminal residue" evidence="1">
    <location>
        <position position="273"/>
    </location>
</feature>
<evidence type="ECO:0008006" key="2">
    <source>
        <dbReference type="Google" id="ProtNLM"/>
    </source>
</evidence>
<accession>A0A382SK95</accession>
<evidence type="ECO:0000313" key="1">
    <source>
        <dbReference type="EMBL" id="SVD10233.1"/>
    </source>
</evidence>
<dbReference type="Pfam" id="PF13557">
    <property type="entry name" value="Phenol_MetA_deg"/>
    <property type="match status" value="1"/>
</dbReference>
<reference evidence="1" key="1">
    <citation type="submission" date="2018-05" db="EMBL/GenBank/DDBJ databases">
        <authorList>
            <person name="Lanie J.A."/>
            <person name="Ng W.-L."/>
            <person name="Kazmierczak K.M."/>
            <person name="Andrzejewski T.M."/>
            <person name="Davidsen T.M."/>
            <person name="Wayne K.J."/>
            <person name="Tettelin H."/>
            <person name="Glass J.I."/>
            <person name="Rusch D."/>
            <person name="Podicherti R."/>
            <person name="Tsui H.-C.T."/>
            <person name="Winkler M.E."/>
        </authorList>
    </citation>
    <scope>NUCLEOTIDE SEQUENCE</scope>
</reference>
<organism evidence="1">
    <name type="scientific">marine metagenome</name>
    <dbReference type="NCBI Taxonomy" id="408172"/>
    <lineage>
        <taxon>unclassified sequences</taxon>
        <taxon>metagenomes</taxon>
        <taxon>ecological metagenomes</taxon>
    </lineage>
</organism>
<protein>
    <recommendedName>
        <fullName evidence="2">Alpha-amylase</fullName>
    </recommendedName>
</protein>
<dbReference type="AlphaFoldDB" id="A0A382SK95"/>
<dbReference type="InterPro" id="IPR025737">
    <property type="entry name" value="FApF"/>
</dbReference>
<feature type="non-terminal residue" evidence="1">
    <location>
        <position position="1"/>
    </location>
</feature>
<sequence>MKSSSYFYAGVVAVAALNVSAHDYETKRADSHAPIAVMGDHTHKTGEIMLSYRYMQMNMSGLATGEDSLSTSELFSQGYSVYAADMDMQMHMIGAMYAPSDKLTLMGMLMYSRNTMDGTMKMDSMGEGMQMPKMMKHSMESDGLGDLRLSGLYQIADLGHARIHLNLGVSVPTGSTDEENNGMLLAYPMQLGSGTWDLLPGVTYNAQNEDLSWGAQLTGTFRTGDNNGYSLGHAGRAQAWVAKNWAPTMSTSLRISNEVWGCVDGEDSRLSMA</sequence>
<name>A0A382SK95_9ZZZZ</name>
<gene>
    <name evidence="1" type="ORF">METZ01_LOCUS363087</name>
</gene>
<proteinExistence type="predicted"/>
<dbReference type="EMBL" id="UINC01129681">
    <property type="protein sequence ID" value="SVD10233.1"/>
    <property type="molecule type" value="Genomic_DNA"/>
</dbReference>
<dbReference type="SUPFAM" id="SSF56935">
    <property type="entry name" value="Porins"/>
    <property type="match status" value="1"/>
</dbReference>